<keyword evidence="2" id="KW-0560">Oxidoreductase</keyword>
<dbReference type="Gene3D" id="1.10.540.10">
    <property type="entry name" value="Acyl-CoA dehydrogenase/oxidase, N-terminal domain"/>
    <property type="match status" value="1"/>
</dbReference>
<accession>A0ABN6Y2M1</accession>
<dbReference type="InterPro" id="IPR036250">
    <property type="entry name" value="AcylCo_DH-like_C"/>
</dbReference>
<dbReference type="Gene3D" id="2.40.110.10">
    <property type="entry name" value="Butyryl-CoA Dehydrogenase, subunit A, domain 2"/>
    <property type="match status" value="1"/>
</dbReference>
<keyword evidence="1" id="KW-0285">Flavoprotein</keyword>
<dbReference type="PIRSF" id="PIRSF016578">
    <property type="entry name" value="HsaA"/>
    <property type="match status" value="1"/>
</dbReference>
<reference evidence="6" key="1">
    <citation type="journal article" date="2019" name="Int. J. Syst. Evol. Microbiol.">
        <title>The Global Catalogue of Microorganisms (GCM) 10K type strain sequencing project: providing services to taxonomists for standard genome sequencing and annotation.</title>
        <authorList>
            <consortium name="The Broad Institute Genomics Platform"/>
            <consortium name="The Broad Institute Genome Sequencing Center for Infectious Disease"/>
            <person name="Wu L."/>
            <person name="Ma J."/>
        </authorList>
    </citation>
    <scope>NUCLEOTIDE SEQUENCE [LARGE SCALE GENOMIC DNA]</scope>
    <source>
        <strain evidence="6">NBRC 108728</strain>
    </source>
</reference>
<protein>
    <submittedName>
        <fullName evidence="5">Acyl-CoA dehydrogenase</fullName>
    </submittedName>
</protein>
<dbReference type="InterPro" id="IPR009100">
    <property type="entry name" value="AcylCoA_DH/oxidase_NM_dom_sf"/>
</dbReference>
<gene>
    <name evidence="5" type="ORF">GCM10025867_35500</name>
</gene>
<evidence type="ECO:0000256" key="2">
    <source>
        <dbReference type="ARBA" id="ARBA00023002"/>
    </source>
</evidence>
<dbReference type="SUPFAM" id="SSF47203">
    <property type="entry name" value="Acyl-CoA dehydrogenase C-terminal domain-like"/>
    <property type="match status" value="1"/>
</dbReference>
<evidence type="ECO:0000313" key="6">
    <source>
        <dbReference type="Proteomes" id="UP001321486"/>
    </source>
</evidence>
<dbReference type="PANTHER" id="PTHR48083:SF19">
    <property type="entry name" value="FLAVIN-DEPENDENT MONOOXYGENASE, OXYGENASE SUBUNIT HSAA"/>
    <property type="match status" value="1"/>
</dbReference>
<dbReference type="InterPro" id="IPR013107">
    <property type="entry name" value="Acyl-CoA_DH_C"/>
</dbReference>
<name>A0ABN6Y2M1_9MICO</name>
<dbReference type="InterPro" id="IPR046373">
    <property type="entry name" value="Acyl-CoA_Oxase/DH_mid-dom_sf"/>
</dbReference>
<keyword evidence="6" id="KW-1185">Reference proteome</keyword>
<evidence type="ECO:0000313" key="5">
    <source>
        <dbReference type="EMBL" id="BDZ51309.1"/>
    </source>
</evidence>
<dbReference type="PANTHER" id="PTHR48083">
    <property type="entry name" value="MEDIUM-CHAIN SPECIFIC ACYL-COA DEHYDROGENASE, MITOCHONDRIAL-RELATED"/>
    <property type="match status" value="1"/>
</dbReference>
<dbReference type="EMBL" id="AP027732">
    <property type="protein sequence ID" value="BDZ51309.1"/>
    <property type="molecule type" value="Genomic_DNA"/>
</dbReference>
<dbReference type="SUPFAM" id="SSF56645">
    <property type="entry name" value="Acyl-CoA dehydrogenase NM domain-like"/>
    <property type="match status" value="1"/>
</dbReference>
<dbReference type="InterPro" id="IPR037069">
    <property type="entry name" value="AcylCoA_DH/ox_N_sf"/>
</dbReference>
<dbReference type="Pfam" id="PF08028">
    <property type="entry name" value="Acyl-CoA_dh_2"/>
    <property type="match status" value="1"/>
</dbReference>
<evidence type="ECO:0000259" key="4">
    <source>
        <dbReference type="Pfam" id="PF08028"/>
    </source>
</evidence>
<proteinExistence type="predicted"/>
<feature type="domain" description="Acyl-CoA oxidase/dehydrogenase middle" evidence="3">
    <location>
        <begin position="138"/>
        <end position="211"/>
    </location>
</feature>
<dbReference type="InterPro" id="IPR050741">
    <property type="entry name" value="Acyl-CoA_dehydrogenase"/>
</dbReference>
<dbReference type="Pfam" id="PF02770">
    <property type="entry name" value="Acyl-CoA_dh_M"/>
    <property type="match status" value="1"/>
</dbReference>
<sequence>MPVPFETGLPGDARYHELAALFRPIFARIGEDALRRERDGVLGREQLRWLTDAGFARLRTPVALGGFGARLSDLFLLLAELATVDVNLAHIWRNHFSFVEDRVHAGDDPRSAVWLERLGRGEIIGGGWSESGALTQSTIETTITPVDGGWSVDGVKYYSTGSVYATWFTVLAVDPEGTKVIALVRADQPGVEIGDDWDGFGQKLTGSGSVTYRAARVALDDAIPYESRYTYQSQYYQSVLHSLLVGIGRALLRDGVAALRARRRSHDNGTRAEASADPQILEVIGRVSALSFAAESALAQSALQVDRYVDSGSDADRQASWLAVAQAQSIITDAVLESATIVFDALGASGTSETIALDRHWRNARTLSSHNPRIFKLRLAGDALVNDADPTAH</sequence>
<dbReference type="RefSeq" id="WP_286344094.1">
    <property type="nucleotide sequence ID" value="NZ_AP027732.1"/>
</dbReference>
<dbReference type="InterPro" id="IPR006091">
    <property type="entry name" value="Acyl-CoA_Oxase/DH_mid-dom"/>
</dbReference>
<feature type="domain" description="Acyl-CoA dehydrogenase C-terminal" evidence="4">
    <location>
        <begin position="244"/>
        <end position="370"/>
    </location>
</feature>
<dbReference type="Proteomes" id="UP001321486">
    <property type="component" value="Chromosome"/>
</dbReference>
<organism evidence="5 6">
    <name type="scientific">Frondihabitans sucicola</name>
    <dbReference type="NCBI Taxonomy" id="1268041"/>
    <lineage>
        <taxon>Bacteria</taxon>
        <taxon>Bacillati</taxon>
        <taxon>Actinomycetota</taxon>
        <taxon>Actinomycetes</taxon>
        <taxon>Micrococcales</taxon>
        <taxon>Microbacteriaceae</taxon>
        <taxon>Frondihabitans</taxon>
    </lineage>
</organism>
<dbReference type="Gene3D" id="1.20.140.10">
    <property type="entry name" value="Butyryl-CoA Dehydrogenase, subunit A, domain 3"/>
    <property type="match status" value="1"/>
</dbReference>
<evidence type="ECO:0000259" key="3">
    <source>
        <dbReference type="Pfam" id="PF02770"/>
    </source>
</evidence>
<evidence type="ECO:0000256" key="1">
    <source>
        <dbReference type="ARBA" id="ARBA00022630"/>
    </source>
</evidence>